<dbReference type="AlphaFoldDB" id="A0A316Z8Z1"/>
<accession>A0A316Z8Z1</accession>
<protein>
    <submittedName>
        <fullName evidence="2">Uncharacterized protein</fullName>
    </submittedName>
</protein>
<reference evidence="2 3" key="1">
    <citation type="journal article" date="2018" name="Mol. Biol. Evol.">
        <title>Broad Genomic Sampling Reveals a Smut Pathogenic Ancestry of the Fungal Clade Ustilaginomycotina.</title>
        <authorList>
            <person name="Kijpornyongpan T."/>
            <person name="Mondo S.J."/>
            <person name="Barry K."/>
            <person name="Sandor L."/>
            <person name="Lee J."/>
            <person name="Lipzen A."/>
            <person name="Pangilinan J."/>
            <person name="LaButti K."/>
            <person name="Hainaut M."/>
            <person name="Henrissat B."/>
            <person name="Grigoriev I.V."/>
            <person name="Spatafora J.W."/>
            <person name="Aime M.C."/>
        </authorList>
    </citation>
    <scope>NUCLEOTIDE SEQUENCE [LARGE SCALE GENOMIC DNA]</scope>
    <source>
        <strain evidence="2 3">MCA 4186</strain>
    </source>
</reference>
<dbReference type="EMBL" id="KZ819298">
    <property type="protein sequence ID" value="PWN96633.1"/>
    <property type="molecule type" value="Genomic_DNA"/>
</dbReference>
<organism evidence="2 3">
    <name type="scientific">Tilletiopsis washingtonensis</name>
    <dbReference type="NCBI Taxonomy" id="58919"/>
    <lineage>
        <taxon>Eukaryota</taxon>
        <taxon>Fungi</taxon>
        <taxon>Dikarya</taxon>
        <taxon>Basidiomycota</taxon>
        <taxon>Ustilaginomycotina</taxon>
        <taxon>Exobasidiomycetes</taxon>
        <taxon>Entylomatales</taxon>
        <taxon>Entylomatales incertae sedis</taxon>
        <taxon>Tilletiopsis</taxon>
    </lineage>
</organism>
<dbReference type="Proteomes" id="UP000245946">
    <property type="component" value="Unassembled WGS sequence"/>
</dbReference>
<feature type="region of interest" description="Disordered" evidence="1">
    <location>
        <begin position="21"/>
        <end position="50"/>
    </location>
</feature>
<evidence type="ECO:0000256" key="1">
    <source>
        <dbReference type="SAM" id="MobiDB-lite"/>
    </source>
</evidence>
<dbReference type="GeneID" id="37273382"/>
<dbReference type="RefSeq" id="XP_025596912.1">
    <property type="nucleotide sequence ID" value="XM_025745838.1"/>
</dbReference>
<feature type="region of interest" description="Disordered" evidence="1">
    <location>
        <begin position="291"/>
        <end position="313"/>
    </location>
</feature>
<sequence length="313" mass="32804">MSLLPSGAACRGRPALLGCPHALRQGPAQTHGAQQQQAASSTHQHQRWQHAALPRCGSMALRLSCEPRPSRRRRRPPRREKLALPNAAAACGAAAACAGQAPQQQRARRTRSRRTLARPCSGCGSNAHLGRTQALSRRFAAGPLHHPTPPGGVCRLPCCMCGVLPASMLPPCGAVASAQRRSTDRSGQQSALKHAAAVQQQHSWLCSGAAEPAPSAGAPSMHGAAFPRHGAAGRRAGAALGAPGLPDRVRAHVSDYHERLPTVRNAGLEASGAASERCMPQAARLATPLWRRQRSKGGNGATLKPSGAQSRWC</sequence>
<keyword evidence="3" id="KW-1185">Reference proteome</keyword>
<feature type="region of interest" description="Disordered" evidence="1">
    <location>
        <begin position="209"/>
        <end position="228"/>
    </location>
</feature>
<evidence type="ECO:0000313" key="2">
    <source>
        <dbReference type="EMBL" id="PWN96633.1"/>
    </source>
</evidence>
<proteinExistence type="predicted"/>
<name>A0A316Z8Z1_9BASI</name>
<evidence type="ECO:0000313" key="3">
    <source>
        <dbReference type="Proteomes" id="UP000245946"/>
    </source>
</evidence>
<feature type="compositionally biased region" description="Low complexity" evidence="1">
    <location>
        <begin position="25"/>
        <end position="43"/>
    </location>
</feature>
<gene>
    <name evidence="2" type="ORF">FA09DRAFT_80082</name>
</gene>